<evidence type="ECO:0000313" key="2">
    <source>
        <dbReference type="Proteomes" id="UP000288215"/>
    </source>
</evidence>
<organism evidence="1 2">
    <name type="scientific">Methanosuratincola subterraneus</name>
    <dbReference type="NCBI Taxonomy" id="2593994"/>
    <lineage>
        <taxon>Archaea</taxon>
        <taxon>Thermoproteota</taxon>
        <taxon>Methanosuratincolia</taxon>
        <taxon>Candidatus Methanomethylicales</taxon>
        <taxon>Candidatus Methanomethylicaceae</taxon>
        <taxon>Candidatus Methanosuratincola (ex Vanwonterghem et al. 2016)</taxon>
    </lineage>
</organism>
<name>A0A3S3SS56_METS7</name>
<dbReference type="Proteomes" id="UP000288215">
    <property type="component" value="Unassembled WGS sequence"/>
</dbReference>
<evidence type="ECO:0000313" key="1">
    <source>
        <dbReference type="EMBL" id="RWX73591.1"/>
    </source>
</evidence>
<sequence>MAAKPTREHYLSISKGYKSFPILLLMVLANFPNNFMSDRECGDQLM</sequence>
<proteinExistence type="predicted"/>
<reference evidence="1 2" key="1">
    <citation type="submission" date="2018-12" db="EMBL/GenBank/DDBJ databases">
        <title>The complete genome of the methanogenic archaea of the candidate phylum Verstraetearchaeota, obtained from the metagenome of underground thermal water.</title>
        <authorList>
            <person name="Kadnikov V.V."/>
            <person name="Mardanov A.V."/>
            <person name="Beletsky A.V."/>
            <person name="Karnachuk O.V."/>
            <person name="Ravin N.V."/>
        </authorList>
    </citation>
    <scope>NUCLEOTIDE SEQUENCE [LARGE SCALE GENOMIC DNA]</scope>
    <source>
        <strain evidence="1">Ch88</strain>
    </source>
</reference>
<protein>
    <submittedName>
        <fullName evidence="1">Uncharacterized protein</fullName>
    </submittedName>
</protein>
<dbReference type="EMBL" id="RXGA01000002">
    <property type="protein sequence ID" value="RWX73591.1"/>
    <property type="molecule type" value="Genomic_DNA"/>
</dbReference>
<accession>A0A3S3SS56</accession>
<dbReference type="AlphaFoldDB" id="A0A3S3SS56"/>
<comment type="caution">
    <text evidence="1">The sequence shown here is derived from an EMBL/GenBank/DDBJ whole genome shotgun (WGS) entry which is preliminary data.</text>
</comment>
<gene>
    <name evidence="1" type="ORF">Metus_0370</name>
</gene>